<keyword evidence="7" id="KW-1185">Reference proteome</keyword>
<dbReference type="SUPFAM" id="SSF55781">
    <property type="entry name" value="GAF domain-like"/>
    <property type="match status" value="1"/>
</dbReference>
<evidence type="ECO:0000313" key="6">
    <source>
        <dbReference type="EMBL" id="NLP85160.1"/>
    </source>
</evidence>
<dbReference type="InterPro" id="IPR036390">
    <property type="entry name" value="WH_DNA-bd_sf"/>
</dbReference>
<keyword evidence="2" id="KW-0238">DNA-binding</keyword>
<keyword evidence="1" id="KW-0805">Transcription regulation</keyword>
<dbReference type="InterPro" id="IPR036388">
    <property type="entry name" value="WH-like_DNA-bd_sf"/>
</dbReference>
<dbReference type="Gene3D" id="1.10.10.10">
    <property type="entry name" value="Winged helix-like DNA-binding domain superfamily/Winged helix DNA-binding domain"/>
    <property type="match status" value="1"/>
</dbReference>
<dbReference type="Proteomes" id="UP001429745">
    <property type="component" value="Unassembled WGS sequence"/>
</dbReference>
<dbReference type="PROSITE" id="PS51078">
    <property type="entry name" value="ICLR_ED"/>
    <property type="match status" value="1"/>
</dbReference>
<dbReference type="InterPro" id="IPR005471">
    <property type="entry name" value="Tscrpt_reg_IclR_N"/>
</dbReference>
<name>A0ABX1KF12_9MICO</name>
<dbReference type="SUPFAM" id="SSF46785">
    <property type="entry name" value="Winged helix' DNA-binding domain"/>
    <property type="match status" value="1"/>
</dbReference>
<evidence type="ECO:0000313" key="7">
    <source>
        <dbReference type="Proteomes" id="UP001429745"/>
    </source>
</evidence>
<feature type="domain" description="HTH iclR-type" evidence="4">
    <location>
        <begin position="9"/>
        <end position="69"/>
    </location>
</feature>
<dbReference type="SMART" id="SM00346">
    <property type="entry name" value="HTH_ICLR"/>
    <property type="match status" value="1"/>
</dbReference>
<dbReference type="InterPro" id="IPR029016">
    <property type="entry name" value="GAF-like_dom_sf"/>
</dbReference>
<dbReference type="EMBL" id="JABACI010000004">
    <property type="protein sequence ID" value="NLP85160.1"/>
    <property type="molecule type" value="Genomic_DNA"/>
</dbReference>
<keyword evidence="3" id="KW-0804">Transcription</keyword>
<comment type="caution">
    <text evidence="6">The sequence shown here is derived from an EMBL/GenBank/DDBJ whole genome shotgun (WGS) entry which is preliminary data.</text>
</comment>
<dbReference type="Gene3D" id="3.30.450.40">
    <property type="match status" value="1"/>
</dbReference>
<reference evidence="6 7" key="1">
    <citation type="submission" date="2020-04" db="EMBL/GenBank/DDBJ databases">
        <title>CFH 90308 Microbacterium sp.</title>
        <authorList>
            <person name="Nie G."/>
            <person name="Ming H."/>
            <person name="Xia T."/>
        </authorList>
    </citation>
    <scope>NUCLEOTIDE SEQUENCE [LARGE SCALE GENOMIC DNA]</scope>
    <source>
        <strain evidence="6 7">CFH 90308</strain>
    </source>
</reference>
<organism evidence="6 7">
    <name type="scientific">Microbacterium salsuginis</name>
    <dbReference type="NCBI Taxonomy" id="2722803"/>
    <lineage>
        <taxon>Bacteria</taxon>
        <taxon>Bacillati</taxon>
        <taxon>Actinomycetota</taxon>
        <taxon>Actinomycetes</taxon>
        <taxon>Micrococcales</taxon>
        <taxon>Microbacteriaceae</taxon>
        <taxon>Microbacterium</taxon>
    </lineage>
</organism>
<protein>
    <submittedName>
        <fullName evidence="6">Helix-turn-helix domain-containing protein</fullName>
    </submittedName>
</protein>
<dbReference type="InterPro" id="IPR050707">
    <property type="entry name" value="HTH_MetabolicPath_Reg"/>
</dbReference>
<accession>A0ABX1KF12</accession>
<dbReference type="RefSeq" id="WP_168913593.1">
    <property type="nucleotide sequence ID" value="NZ_JABACI010000004.1"/>
</dbReference>
<dbReference type="Pfam" id="PF01614">
    <property type="entry name" value="IclR_C"/>
    <property type="match status" value="1"/>
</dbReference>
<evidence type="ECO:0000259" key="5">
    <source>
        <dbReference type="PROSITE" id="PS51078"/>
    </source>
</evidence>
<evidence type="ECO:0000256" key="2">
    <source>
        <dbReference type="ARBA" id="ARBA00023125"/>
    </source>
</evidence>
<dbReference type="Pfam" id="PF09339">
    <property type="entry name" value="HTH_IclR"/>
    <property type="match status" value="1"/>
</dbReference>
<sequence>MSGSVDETVGVLDRVTAIFEAFDDDDSGLGVSELALRSGLPKSTVSRLVADLVRQRYLERDGRLVRLGLRLFELGRLADGPHRLRAAALPVLAELRHATGATLHLAILEGRELTYVAVLRGRDPLRDSACVGGRVSPTTAALGRAVLARSPAAEVEVDVEDRGISTVAAAVFASAGNVVAAVAACGLTVAFDVVQAGAALQAAALAIQGRLAPGADKA</sequence>
<dbReference type="PANTHER" id="PTHR30136">
    <property type="entry name" value="HELIX-TURN-HELIX TRANSCRIPTIONAL REGULATOR, ICLR FAMILY"/>
    <property type="match status" value="1"/>
</dbReference>
<proteinExistence type="predicted"/>
<evidence type="ECO:0000256" key="3">
    <source>
        <dbReference type="ARBA" id="ARBA00023163"/>
    </source>
</evidence>
<dbReference type="PROSITE" id="PS51077">
    <property type="entry name" value="HTH_ICLR"/>
    <property type="match status" value="1"/>
</dbReference>
<evidence type="ECO:0000256" key="1">
    <source>
        <dbReference type="ARBA" id="ARBA00023015"/>
    </source>
</evidence>
<dbReference type="PANTHER" id="PTHR30136:SF24">
    <property type="entry name" value="HTH-TYPE TRANSCRIPTIONAL REPRESSOR ALLR"/>
    <property type="match status" value="1"/>
</dbReference>
<evidence type="ECO:0000259" key="4">
    <source>
        <dbReference type="PROSITE" id="PS51077"/>
    </source>
</evidence>
<dbReference type="InterPro" id="IPR014757">
    <property type="entry name" value="Tscrpt_reg_IclR_C"/>
</dbReference>
<gene>
    <name evidence="6" type="ORF">HF576_15030</name>
</gene>
<feature type="domain" description="IclR-ED" evidence="5">
    <location>
        <begin position="70"/>
        <end position="218"/>
    </location>
</feature>